<keyword evidence="2" id="KW-1185">Reference proteome</keyword>
<proteinExistence type="predicted"/>
<dbReference type="Proteomes" id="UP000789901">
    <property type="component" value="Unassembled WGS sequence"/>
</dbReference>
<gene>
    <name evidence="1" type="ORF">GMARGA_LOCUS2161</name>
</gene>
<organism evidence="1 2">
    <name type="scientific">Gigaspora margarita</name>
    <dbReference type="NCBI Taxonomy" id="4874"/>
    <lineage>
        <taxon>Eukaryota</taxon>
        <taxon>Fungi</taxon>
        <taxon>Fungi incertae sedis</taxon>
        <taxon>Mucoromycota</taxon>
        <taxon>Glomeromycotina</taxon>
        <taxon>Glomeromycetes</taxon>
        <taxon>Diversisporales</taxon>
        <taxon>Gigasporaceae</taxon>
        <taxon>Gigaspora</taxon>
    </lineage>
</organism>
<evidence type="ECO:0000313" key="2">
    <source>
        <dbReference type="Proteomes" id="UP000789901"/>
    </source>
</evidence>
<feature type="non-terminal residue" evidence="1">
    <location>
        <position position="1"/>
    </location>
</feature>
<reference evidence="1 2" key="1">
    <citation type="submission" date="2021-06" db="EMBL/GenBank/DDBJ databases">
        <authorList>
            <person name="Kallberg Y."/>
            <person name="Tangrot J."/>
            <person name="Rosling A."/>
        </authorList>
    </citation>
    <scope>NUCLEOTIDE SEQUENCE [LARGE SCALE GENOMIC DNA]</scope>
    <source>
        <strain evidence="1 2">120-4 pot B 10/14</strain>
    </source>
</reference>
<sequence>ASLLLEMVIVGVVVAGDGRHRHHYADIKVALECLGGLWCVCQYGFRRLVALFRYVTEVFVGRSLVLSFMALCESRRLVVSHRRIVSFVGVFLSF</sequence>
<dbReference type="EMBL" id="CAJVQB010000650">
    <property type="protein sequence ID" value="CAG8500196.1"/>
    <property type="molecule type" value="Genomic_DNA"/>
</dbReference>
<protein>
    <submittedName>
        <fullName evidence="1">11254_t:CDS:1</fullName>
    </submittedName>
</protein>
<accession>A0ABM8W1F2</accession>
<name>A0ABM8W1F2_GIGMA</name>
<comment type="caution">
    <text evidence="1">The sequence shown here is derived from an EMBL/GenBank/DDBJ whole genome shotgun (WGS) entry which is preliminary data.</text>
</comment>
<evidence type="ECO:0000313" key="1">
    <source>
        <dbReference type="EMBL" id="CAG8500196.1"/>
    </source>
</evidence>